<accession>A0ABY6SGT2</accession>
<proteinExistence type="predicted"/>
<dbReference type="EMBL" id="LR026969">
    <property type="protein sequence ID" value="VBB84135.1"/>
    <property type="molecule type" value="Genomic_DNA"/>
</dbReference>
<sequence>MTGTSRRAIFGSGLETSFDFKPTATTLPLLRMDTGMTSALINADVSRREGGRKRQRNQLHLYVTDIPNCLWSLWNQKDILPAGTRYMSTESDTQISFRSLPPGSSILSSQSPTSVPSPVRPRLLPSIPAAIWPSDLPLIQASTPLPGFSCHICKATLKLGFDEPPEHPWDHNNCYFVSWCWSWIDEALYGLSHQRVDSPPRGMVLHINDILRINAETTDDGGEVDTVLTQISWQRNFNQVVEALLYRVYFVYNGDEKHGRLPYPDDGTKKRMV</sequence>
<reference evidence="1" key="1">
    <citation type="submission" date="2018-02" db="EMBL/GenBank/DDBJ databases">
        <authorList>
            <person name="Silar P."/>
        </authorList>
    </citation>
    <scope>NUCLEOTIDE SEQUENCE [LARGE SCALE GENOMIC DNA]</scope>
    <source>
        <strain evidence="1">T</strain>
    </source>
</reference>
<gene>
    <name evidence="1" type="ORF">PODCO_601035</name>
</gene>
<dbReference type="Proteomes" id="UP000280685">
    <property type="component" value="Chromosome 6"/>
</dbReference>
<name>A0ABY6SGT2_PODCO</name>
<organism evidence="1 2">
    <name type="scientific">Podospora comata</name>
    <dbReference type="NCBI Taxonomy" id="48703"/>
    <lineage>
        <taxon>Eukaryota</taxon>
        <taxon>Fungi</taxon>
        <taxon>Dikarya</taxon>
        <taxon>Ascomycota</taxon>
        <taxon>Pezizomycotina</taxon>
        <taxon>Sordariomycetes</taxon>
        <taxon>Sordariomycetidae</taxon>
        <taxon>Sordariales</taxon>
        <taxon>Podosporaceae</taxon>
        <taxon>Podospora</taxon>
    </lineage>
</organism>
<protein>
    <submittedName>
        <fullName evidence="1">Uncharacterized protein</fullName>
    </submittedName>
</protein>
<evidence type="ECO:0000313" key="2">
    <source>
        <dbReference type="Proteomes" id="UP000280685"/>
    </source>
</evidence>
<evidence type="ECO:0000313" key="1">
    <source>
        <dbReference type="EMBL" id="VBB84135.1"/>
    </source>
</evidence>
<keyword evidence="2" id="KW-1185">Reference proteome</keyword>